<keyword evidence="4 5" id="KW-0694">RNA-binding</keyword>
<evidence type="ECO:0000256" key="5">
    <source>
        <dbReference type="HAMAP-Rule" id="MF_03045"/>
    </source>
</evidence>
<proteinExistence type="inferred from homology"/>
<keyword evidence="1 5" id="KW-0963">Cytoplasm</keyword>
<dbReference type="Gene3D" id="2.40.50.700">
    <property type="match status" value="1"/>
</dbReference>
<dbReference type="EMBL" id="LR746267">
    <property type="protein sequence ID" value="CAA7395107.1"/>
    <property type="molecule type" value="Genomic_DNA"/>
</dbReference>
<dbReference type="PROSITE" id="PS01175">
    <property type="entry name" value="RIBONUCLEASE_II"/>
    <property type="match status" value="1"/>
</dbReference>
<keyword evidence="5" id="KW-0540">Nuclease</keyword>
<comment type="function">
    <text evidence="5">3'-5'-exoribonuclease that specifically recognizes RNAs polyuridylated at their 3' end and mediates their degradation. Component of an exosome-independent RNA degradation pathway that mediates degradation of cytoplasmic mRNAs that have been deadenylated and subsequently uridylated at their 3'.</text>
</comment>
<evidence type="ECO:0000256" key="1">
    <source>
        <dbReference type="ARBA" id="ARBA00022490"/>
    </source>
</evidence>
<dbReference type="InterPro" id="IPR001900">
    <property type="entry name" value="RNase_II/R"/>
</dbReference>
<dbReference type="SMART" id="SM00955">
    <property type="entry name" value="RNB"/>
    <property type="match status" value="1"/>
</dbReference>
<keyword evidence="5" id="KW-0464">Manganese</keyword>
<name>A0A7I8KBD7_SPIIN</name>
<dbReference type="GO" id="GO:0046872">
    <property type="term" value="F:metal ion binding"/>
    <property type="evidence" value="ECO:0007669"/>
    <property type="project" value="UniProtKB-KW"/>
</dbReference>
<dbReference type="EC" id="3.1.13.-" evidence="5"/>
<dbReference type="Pfam" id="PF00773">
    <property type="entry name" value="RNB"/>
    <property type="match status" value="1"/>
</dbReference>
<comment type="subcellular location">
    <subcellularLocation>
        <location evidence="5">Cytoplasm</location>
    </subcellularLocation>
    <subcellularLocation>
        <location evidence="5">Cytoplasm</location>
        <location evidence="5">P-body</location>
    </subcellularLocation>
</comment>
<dbReference type="InterPro" id="IPR041505">
    <property type="entry name" value="Dis3_CSD2"/>
</dbReference>
<dbReference type="Gene3D" id="2.40.50.690">
    <property type="match status" value="1"/>
</dbReference>
<dbReference type="GO" id="GO:1990074">
    <property type="term" value="P:polyuridylation-dependent mRNA catabolic process"/>
    <property type="evidence" value="ECO:0007669"/>
    <property type="project" value="UniProtKB-UniRule"/>
</dbReference>
<dbReference type="HAMAP" id="MF_03045">
    <property type="entry name" value="DIS3L2"/>
    <property type="match status" value="1"/>
</dbReference>
<dbReference type="GO" id="GO:0000956">
    <property type="term" value="P:nuclear-transcribed mRNA catabolic process"/>
    <property type="evidence" value="ECO:0007669"/>
    <property type="project" value="UniProtKB-UniRule"/>
</dbReference>
<keyword evidence="2 5" id="KW-0479">Metal-binding</keyword>
<dbReference type="GO" id="GO:0003723">
    <property type="term" value="F:RNA binding"/>
    <property type="evidence" value="ECO:0007669"/>
    <property type="project" value="UniProtKB-KW"/>
</dbReference>
<evidence type="ECO:0000313" key="8">
    <source>
        <dbReference type="EMBL" id="CAA7395107.1"/>
    </source>
</evidence>
<keyword evidence="5" id="KW-0378">Hydrolase</keyword>
<dbReference type="Proteomes" id="UP000663760">
    <property type="component" value="Chromosome 4"/>
</dbReference>
<comment type="similarity">
    <text evidence="5">Belongs to the RNR ribonuclease family. DIS3L2 subfamily.</text>
</comment>
<dbReference type="AlphaFoldDB" id="A0A7I8KBD7"/>
<dbReference type="SUPFAM" id="SSF50249">
    <property type="entry name" value="Nucleic acid-binding proteins"/>
    <property type="match status" value="2"/>
</dbReference>
<evidence type="ECO:0000256" key="3">
    <source>
        <dbReference type="ARBA" id="ARBA00022842"/>
    </source>
</evidence>
<dbReference type="InterPro" id="IPR028591">
    <property type="entry name" value="DIS3L2"/>
</dbReference>
<feature type="domain" description="RNB" evidence="7">
    <location>
        <begin position="510"/>
        <end position="857"/>
    </location>
</feature>
<comment type="cofactor">
    <cofactor evidence="5">
        <name>Mg(2+)</name>
        <dbReference type="ChEBI" id="CHEBI:18420"/>
    </cofactor>
    <cofactor evidence="5">
        <name>Mn(2+)</name>
        <dbReference type="ChEBI" id="CHEBI:29035"/>
    </cofactor>
</comment>
<evidence type="ECO:0000259" key="7">
    <source>
        <dbReference type="SMART" id="SM00955"/>
    </source>
</evidence>
<dbReference type="GO" id="GO:0000932">
    <property type="term" value="C:P-body"/>
    <property type="evidence" value="ECO:0007669"/>
    <property type="project" value="UniProtKB-SubCell"/>
</dbReference>
<evidence type="ECO:0000313" key="9">
    <source>
        <dbReference type="Proteomes" id="UP000663760"/>
    </source>
</evidence>
<dbReference type="OrthoDB" id="372421at2759"/>
<evidence type="ECO:0000256" key="6">
    <source>
        <dbReference type="SAM" id="MobiDB-lite"/>
    </source>
</evidence>
<evidence type="ECO:0000256" key="4">
    <source>
        <dbReference type="ARBA" id="ARBA00022884"/>
    </source>
</evidence>
<protein>
    <recommendedName>
        <fullName evidence="5">DIS3-like exonuclease 2</fullName>
        <ecNumber evidence="5">3.1.13.-</ecNumber>
    </recommendedName>
</protein>
<dbReference type="InterPro" id="IPR012340">
    <property type="entry name" value="NA-bd_OB-fold"/>
</dbReference>
<feature type="binding site" evidence="5">
    <location>
        <position position="531"/>
    </location>
    <ligand>
        <name>Mg(2+)</name>
        <dbReference type="ChEBI" id="CHEBI:18420"/>
    </ligand>
</feature>
<feature type="compositionally biased region" description="Basic residues" evidence="6">
    <location>
        <begin position="30"/>
        <end position="40"/>
    </location>
</feature>
<dbReference type="InterPro" id="IPR050180">
    <property type="entry name" value="RNR_Ribonuclease"/>
</dbReference>
<feature type="site" description="Important for catalytic activity" evidence="5">
    <location>
        <position position="530"/>
    </location>
</feature>
<dbReference type="PANTHER" id="PTHR23355">
    <property type="entry name" value="RIBONUCLEASE"/>
    <property type="match status" value="1"/>
</dbReference>
<evidence type="ECO:0000256" key="2">
    <source>
        <dbReference type="ARBA" id="ARBA00022723"/>
    </source>
</evidence>
<feature type="binding site" evidence="5">
    <location>
        <position position="522"/>
    </location>
    <ligand>
        <name>Mg(2+)</name>
        <dbReference type="ChEBI" id="CHEBI:18420"/>
    </ligand>
</feature>
<keyword evidence="5" id="KW-0269">Exonuclease</keyword>
<sequence>MGSTGEQVVVVAGPAWATPTTEEGDEDRKKQRRRASRRSRRGLEFRSSADAYHNENNGVSSRSVSGDGYRLLPEGDDARSAEEASEVVFSSLPNMPIKASWEGYARWGEVSSSVPQSLAAREGKISGSVPMRGPLFEDRSRKKLSGFGSPRYFDSHWTEDAVNQALENGRAFKAVFRVNAFNRLEAYCTLVGVPVDILISGAAAQNRAVEGDVVAIMLNPVASWTRLKSSAVQLSNSDSIVESTVSLDVTEVVNGTVKDISCEHSCSNGSKLSSEKCSHRLEKVVFSEAPFSDSGSRPSGTCCLHDDHQYFTPEALNTVHDLEDGELERSLKGICNLISSFPLKRPTGRVLAIIEQSPRREAVVGFLSAKKRSDEKVFNKQDDGSTLSRQHDFSLFSDRENVYLVPTDARFPEMVVTVGSLPDYLKGKLAVNDTTIGNELLAARIEDWSEESFLPQAHVMHVFGQGGEIEPQIAAILFENAICCADFSSESLSCLPTLPWKIPSEELEKRKDLRDLCTFTIDPSFAIELDDALSFEKVSDDVYRVGVHIADVSYFVQPDSALDTEAQVRSTSVYILQHKLPMLPFLLSSKLVSLLPSEDKLAFSIMWEINLSGNVLRQWIGRSVIRSCCKLSYEDAQKIIDECDSASSLPALHGQFKWKDITTAIKKLHEISEKLNENRLEYGALGLENAKLEILFDDYGNPYDSTLRQQMASHSLVREFMLLANKTAAKVISRAFPDCALLRRHPEPNLRKLKEFKAFCGKHGFELDTATSSHLHLSLVKIRERLKDDPVLFDILISYALRPMQLATYISTGDFRNREDEWAHYALGVPQYTHFTSPLRRYPDIIVHRMLLAALEGEDMYMRQRIQFEARQGEAYNGSSNYHGTGAFFDESTAESAEFKEALFSAAVKHGVPCATELSEMAAYCNKRKLASKQAEEAGERHVIDDYSHAISIERRISYGDVDGLGVEWLENTSTLVLHLHTSRRHQRRPSAGKLEVLKEVALITDPSGPISEPEEREVLPAVFPLTLQPLSTIPVVLHAVGGDGRRPEIGCISSRISWKILMEMKYLFHLRRTW</sequence>
<keyword evidence="9" id="KW-1185">Reference proteome</keyword>
<dbReference type="Pfam" id="PF17849">
    <property type="entry name" value="OB_Dis3"/>
    <property type="match status" value="1"/>
</dbReference>
<dbReference type="GO" id="GO:0000175">
    <property type="term" value="F:3'-5'-RNA exonuclease activity"/>
    <property type="evidence" value="ECO:0007669"/>
    <property type="project" value="UniProtKB-UniRule"/>
</dbReference>
<dbReference type="PANTHER" id="PTHR23355:SF9">
    <property type="entry name" value="DIS3-LIKE EXONUCLEASE 2"/>
    <property type="match status" value="1"/>
</dbReference>
<organism evidence="8 9">
    <name type="scientific">Spirodela intermedia</name>
    <name type="common">Intermediate duckweed</name>
    <dbReference type="NCBI Taxonomy" id="51605"/>
    <lineage>
        <taxon>Eukaryota</taxon>
        <taxon>Viridiplantae</taxon>
        <taxon>Streptophyta</taxon>
        <taxon>Embryophyta</taxon>
        <taxon>Tracheophyta</taxon>
        <taxon>Spermatophyta</taxon>
        <taxon>Magnoliopsida</taxon>
        <taxon>Liliopsida</taxon>
        <taxon>Araceae</taxon>
        <taxon>Lemnoideae</taxon>
        <taxon>Spirodela</taxon>
    </lineage>
</organism>
<feature type="compositionally biased region" description="Polar residues" evidence="6">
    <location>
        <begin position="54"/>
        <end position="64"/>
    </location>
</feature>
<dbReference type="InterPro" id="IPR022966">
    <property type="entry name" value="RNase_II/R_CS"/>
</dbReference>
<reference evidence="8" key="1">
    <citation type="submission" date="2020-02" db="EMBL/GenBank/DDBJ databases">
        <authorList>
            <person name="Scholz U."/>
            <person name="Mascher M."/>
            <person name="Fiebig A."/>
        </authorList>
    </citation>
    <scope>NUCLEOTIDE SEQUENCE</scope>
</reference>
<accession>A0A7I8KBD7</accession>
<feature type="region of interest" description="Disordered" evidence="6">
    <location>
        <begin position="1"/>
        <end position="78"/>
    </location>
</feature>
<gene>
    <name evidence="8" type="ORF">SI8410_04005768</name>
</gene>
<keyword evidence="3 5" id="KW-0460">Magnesium</keyword>